<organism evidence="8 9">
    <name type="scientific">Geotrichum candidum</name>
    <name type="common">Oospora lactis</name>
    <name type="synonym">Dipodascus geotrichum</name>
    <dbReference type="NCBI Taxonomy" id="1173061"/>
    <lineage>
        <taxon>Eukaryota</taxon>
        <taxon>Fungi</taxon>
        <taxon>Dikarya</taxon>
        <taxon>Ascomycota</taxon>
        <taxon>Saccharomycotina</taxon>
        <taxon>Dipodascomycetes</taxon>
        <taxon>Dipodascales</taxon>
        <taxon>Dipodascaceae</taxon>
        <taxon>Geotrichum</taxon>
    </lineage>
</organism>
<evidence type="ECO:0000256" key="3">
    <source>
        <dbReference type="ARBA" id="ARBA00022737"/>
    </source>
</evidence>
<dbReference type="OrthoDB" id="29145at2759"/>
<dbReference type="InterPro" id="IPR011989">
    <property type="entry name" value="ARM-like"/>
</dbReference>
<dbReference type="Pfam" id="PF16186">
    <property type="entry name" value="Arm_3"/>
    <property type="match status" value="1"/>
</dbReference>
<dbReference type="Gene3D" id="1.25.10.10">
    <property type="entry name" value="Leucine-rich Repeat Variant"/>
    <property type="match status" value="1"/>
</dbReference>
<evidence type="ECO:0000256" key="2">
    <source>
        <dbReference type="ARBA" id="ARBA00022448"/>
    </source>
</evidence>
<keyword evidence="9" id="KW-1185">Reference proteome</keyword>
<dbReference type="InterPro" id="IPR032413">
    <property type="entry name" value="Arm_3"/>
</dbReference>
<dbReference type="SUPFAM" id="SSF48371">
    <property type="entry name" value="ARM repeat"/>
    <property type="match status" value="1"/>
</dbReference>
<dbReference type="PROSITE" id="PS51214">
    <property type="entry name" value="IBB"/>
    <property type="match status" value="1"/>
</dbReference>
<dbReference type="Proteomes" id="UP000242525">
    <property type="component" value="Unassembled WGS sequence"/>
</dbReference>
<evidence type="ECO:0000259" key="7">
    <source>
        <dbReference type="PROSITE" id="PS51214"/>
    </source>
</evidence>
<dbReference type="EMBL" id="CCBN010000002">
    <property type="protein sequence ID" value="CDO52110.1"/>
    <property type="molecule type" value="Genomic_DNA"/>
</dbReference>
<dbReference type="PIRSF" id="PIRSF005673">
    <property type="entry name" value="Importin_alpha"/>
    <property type="match status" value="1"/>
</dbReference>
<name>A0A0J9X4L0_GEOCN</name>
<proteinExistence type="inferred from homology"/>
<dbReference type="GO" id="GO:0005634">
    <property type="term" value="C:nucleus"/>
    <property type="evidence" value="ECO:0007669"/>
    <property type="project" value="UniProtKB-ARBA"/>
</dbReference>
<dbReference type="Gene3D" id="1.20.5.690">
    <property type="entry name" value="Importin-alpha, importin-beta-binding domain"/>
    <property type="match status" value="1"/>
</dbReference>
<dbReference type="AlphaFoldDB" id="A0A0J9X4L0"/>
<protein>
    <recommendedName>
        <fullName evidence="5">Importin subunit alpha</fullName>
    </recommendedName>
</protein>
<dbReference type="InterPro" id="IPR002652">
    <property type="entry name" value="Importin-a_IBB"/>
</dbReference>
<keyword evidence="4 5" id="KW-0653">Protein transport</keyword>
<feature type="domain" description="IBB" evidence="7">
    <location>
        <begin position="1"/>
        <end position="62"/>
    </location>
</feature>
<evidence type="ECO:0000256" key="4">
    <source>
        <dbReference type="ARBA" id="ARBA00022927"/>
    </source>
</evidence>
<dbReference type="GO" id="GO:0006606">
    <property type="term" value="P:protein import into nucleus"/>
    <property type="evidence" value="ECO:0007669"/>
    <property type="project" value="InterPro"/>
</dbReference>
<dbReference type="InterPro" id="IPR000225">
    <property type="entry name" value="Armadillo"/>
</dbReference>
<evidence type="ECO:0000256" key="1">
    <source>
        <dbReference type="ARBA" id="ARBA00010394"/>
    </source>
</evidence>
<evidence type="ECO:0000256" key="6">
    <source>
        <dbReference type="PROSITE-ProRule" id="PRU00259"/>
    </source>
</evidence>
<comment type="similarity">
    <text evidence="1 5">Belongs to the importin alpha family.</text>
</comment>
<reference evidence="8" key="1">
    <citation type="submission" date="2014-03" db="EMBL/GenBank/DDBJ databases">
        <authorList>
            <person name="Casaregola S."/>
        </authorList>
    </citation>
    <scope>NUCLEOTIDE SEQUENCE [LARGE SCALE GENOMIC DNA]</scope>
    <source>
        <strain evidence="8">CLIB 918</strain>
    </source>
</reference>
<dbReference type="SMART" id="SM00185">
    <property type="entry name" value="ARM"/>
    <property type="match status" value="8"/>
</dbReference>
<dbReference type="GO" id="GO:0005737">
    <property type="term" value="C:cytoplasm"/>
    <property type="evidence" value="ECO:0007669"/>
    <property type="project" value="InterPro"/>
</dbReference>
<feature type="repeat" description="ARM" evidence="6">
    <location>
        <begin position="165"/>
        <end position="193"/>
    </location>
</feature>
<feature type="repeat" description="ARM" evidence="6">
    <location>
        <begin position="334"/>
        <end position="368"/>
    </location>
</feature>
<comment type="caution">
    <text evidence="8">The sequence shown here is derived from an EMBL/GenBank/DDBJ whole genome shotgun (WGS) entry which is preliminary data.</text>
</comment>
<dbReference type="STRING" id="1173061.A0A0J9X4L0"/>
<dbReference type="Pfam" id="PF00514">
    <property type="entry name" value="Arm"/>
    <property type="match status" value="7"/>
</dbReference>
<evidence type="ECO:0000313" key="9">
    <source>
        <dbReference type="Proteomes" id="UP000242525"/>
    </source>
</evidence>
<keyword evidence="3" id="KW-0677">Repeat</keyword>
<gene>
    <name evidence="8" type="ORF">BN980_GECA02s05994g</name>
</gene>
<dbReference type="FunFam" id="1.25.10.10:FF:000021">
    <property type="entry name" value="Importin subunit alpha"/>
    <property type="match status" value="1"/>
</dbReference>
<accession>A0A0J9X4L0</accession>
<dbReference type="InterPro" id="IPR016024">
    <property type="entry name" value="ARM-type_fold"/>
</dbReference>
<dbReference type="PROSITE" id="PS50176">
    <property type="entry name" value="ARM_REPEAT"/>
    <property type="match status" value="2"/>
</dbReference>
<evidence type="ECO:0000313" key="8">
    <source>
        <dbReference type="EMBL" id="CDO52110.1"/>
    </source>
</evidence>
<evidence type="ECO:0000256" key="5">
    <source>
        <dbReference type="PIRNR" id="PIRNR005673"/>
    </source>
</evidence>
<dbReference type="InterPro" id="IPR036975">
    <property type="entry name" value="Importin-a_IBB_sf"/>
</dbReference>
<dbReference type="InterPro" id="IPR024931">
    <property type="entry name" value="Importin_alpha"/>
</dbReference>
<sequence length="530" mass="59419">MNEDAALRFVPDHRRTGFKDRNKFQSTEIRRRRERAIVEIRKTKRDDVLSKRRNIGSVQNLEDSDEELCEVDDVYGQFLEELPLYRASLYSDNVEAQTQATVAIRKMLSIEINPPIDIVIKAGFVPRFIEFLHSSHKLLQFESSWALTNIASGTSEQTAVLVHLGAIPSFVELLKSPDIDIKEQAIWALGNIAGDSPSFRDSVLNANVLPPLLDILENTDHLSLLEHSVWTLSNLCRGKLPRPEWSIISQAIPVLSKLIYLEDQNVLVDCCWSVSYLVDNQPEKIQVVLETGIPKRLIALLSHKSSAVQIPTLRAVGNIVTGTDDQTEVLVKYGVLPALAQLLSSSHESIRREACWAISNIAAGSSSQVEAVIENNLIPSLIHLMVNADFRTRKEACWVITNIASEGTRYPNRIEYLVSQGCIPPLCELLKANDNRVTRIVLEALENILKVGDVDKANNNRPVNQYGLYIEEAGGLELINQCQNNENYEIYELAYNIIDQFFSEEDDDSVDDSDLIPEVKGATFGFGTSH</sequence>
<dbReference type="Pfam" id="PF01749">
    <property type="entry name" value="IBB"/>
    <property type="match status" value="1"/>
</dbReference>
<dbReference type="GO" id="GO:0061608">
    <property type="term" value="F:nuclear import signal receptor activity"/>
    <property type="evidence" value="ECO:0007669"/>
    <property type="project" value="InterPro"/>
</dbReference>
<keyword evidence="2 5" id="KW-0813">Transport</keyword>
<dbReference type="PANTHER" id="PTHR23316">
    <property type="entry name" value="IMPORTIN ALPHA"/>
    <property type="match status" value="1"/>
</dbReference>